<dbReference type="PANTHER" id="PTHR33154:SF18">
    <property type="entry name" value="ARSENICAL RESISTANCE OPERON REPRESSOR"/>
    <property type="match status" value="1"/>
</dbReference>
<accession>A0A932LZU8</accession>
<evidence type="ECO:0000256" key="3">
    <source>
        <dbReference type="ARBA" id="ARBA00023163"/>
    </source>
</evidence>
<dbReference type="EMBL" id="JACPSX010000096">
    <property type="protein sequence ID" value="MBI3014498.1"/>
    <property type="molecule type" value="Genomic_DNA"/>
</dbReference>
<dbReference type="PROSITE" id="PS50987">
    <property type="entry name" value="HTH_ARSR_2"/>
    <property type="match status" value="1"/>
</dbReference>
<keyword evidence="1" id="KW-0805">Transcription regulation</keyword>
<dbReference type="Pfam" id="PF01022">
    <property type="entry name" value="HTH_5"/>
    <property type="match status" value="1"/>
</dbReference>
<dbReference type="InterPro" id="IPR001845">
    <property type="entry name" value="HTH_ArsR_DNA-bd_dom"/>
</dbReference>
<dbReference type="Proteomes" id="UP000741360">
    <property type="component" value="Unassembled WGS sequence"/>
</dbReference>
<dbReference type="GO" id="GO:0003700">
    <property type="term" value="F:DNA-binding transcription factor activity"/>
    <property type="evidence" value="ECO:0007669"/>
    <property type="project" value="InterPro"/>
</dbReference>
<dbReference type="CDD" id="cd00090">
    <property type="entry name" value="HTH_ARSR"/>
    <property type="match status" value="1"/>
</dbReference>
<evidence type="ECO:0000313" key="6">
    <source>
        <dbReference type="Proteomes" id="UP000741360"/>
    </source>
</evidence>
<dbReference type="GO" id="GO:0003677">
    <property type="term" value="F:DNA binding"/>
    <property type="evidence" value="ECO:0007669"/>
    <property type="project" value="UniProtKB-KW"/>
</dbReference>
<evidence type="ECO:0000256" key="1">
    <source>
        <dbReference type="ARBA" id="ARBA00023015"/>
    </source>
</evidence>
<feature type="domain" description="HTH arsR-type" evidence="4">
    <location>
        <begin position="1"/>
        <end position="96"/>
    </location>
</feature>
<keyword evidence="2" id="KW-0238">DNA-binding</keyword>
<protein>
    <submittedName>
        <fullName evidence="5">Winged helix-turn-helix transcriptional regulator</fullName>
    </submittedName>
</protein>
<dbReference type="InterPro" id="IPR011991">
    <property type="entry name" value="ArsR-like_HTH"/>
</dbReference>
<reference evidence="5" key="1">
    <citation type="submission" date="2020-07" db="EMBL/GenBank/DDBJ databases">
        <title>Huge and variable diversity of episymbiotic CPR bacteria and DPANN archaea in groundwater ecosystems.</title>
        <authorList>
            <person name="He C.Y."/>
            <person name="Keren R."/>
            <person name="Whittaker M."/>
            <person name="Farag I.F."/>
            <person name="Doudna J."/>
            <person name="Cate J.H.D."/>
            <person name="Banfield J.F."/>
        </authorList>
    </citation>
    <scope>NUCLEOTIDE SEQUENCE</scope>
    <source>
        <strain evidence="5">NC_groundwater_717_Ag_S-0.2um_59_8</strain>
    </source>
</reference>
<name>A0A932LZU8_UNCTE</name>
<evidence type="ECO:0000259" key="4">
    <source>
        <dbReference type="PROSITE" id="PS50987"/>
    </source>
</evidence>
<dbReference type="InterPro" id="IPR036388">
    <property type="entry name" value="WH-like_DNA-bd_sf"/>
</dbReference>
<dbReference type="SUPFAM" id="SSF46785">
    <property type="entry name" value="Winged helix' DNA-binding domain"/>
    <property type="match status" value="1"/>
</dbReference>
<proteinExistence type="predicted"/>
<dbReference type="InterPro" id="IPR036390">
    <property type="entry name" value="WH_DNA-bd_sf"/>
</dbReference>
<keyword evidence="3" id="KW-0804">Transcription</keyword>
<dbReference type="AlphaFoldDB" id="A0A932LZU8"/>
<dbReference type="SMART" id="SM00418">
    <property type="entry name" value="HTH_ARSR"/>
    <property type="match status" value="1"/>
</dbReference>
<comment type="caution">
    <text evidence="5">The sequence shown here is derived from an EMBL/GenBank/DDBJ whole genome shotgun (WGS) entry which is preliminary data.</text>
</comment>
<dbReference type="PANTHER" id="PTHR33154">
    <property type="entry name" value="TRANSCRIPTIONAL REGULATOR, ARSR FAMILY"/>
    <property type="match status" value="1"/>
</dbReference>
<sequence>MKNLPRLFKALSNENRLKLFEQIRKKELRCQDDSFEGCCVGDVAAGFRLALSTISHHLKELRDAGLIICEKRGQWVYCRVNRDALKKAEAFLKGKT</sequence>
<gene>
    <name evidence="5" type="ORF">HYY65_05425</name>
</gene>
<evidence type="ECO:0000313" key="5">
    <source>
        <dbReference type="EMBL" id="MBI3014498.1"/>
    </source>
</evidence>
<dbReference type="Gene3D" id="1.10.10.10">
    <property type="entry name" value="Winged helix-like DNA-binding domain superfamily/Winged helix DNA-binding domain"/>
    <property type="match status" value="1"/>
</dbReference>
<dbReference type="NCBIfam" id="NF033788">
    <property type="entry name" value="HTH_metalloreg"/>
    <property type="match status" value="1"/>
</dbReference>
<dbReference type="InterPro" id="IPR051081">
    <property type="entry name" value="HTH_MetalResp_TranReg"/>
</dbReference>
<organism evidence="5 6">
    <name type="scientific">Tectimicrobiota bacterium</name>
    <dbReference type="NCBI Taxonomy" id="2528274"/>
    <lineage>
        <taxon>Bacteria</taxon>
        <taxon>Pseudomonadati</taxon>
        <taxon>Nitrospinota/Tectimicrobiota group</taxon>
        <taxon>Candidatus Tectimicrobiota</taxon>
    </lineage>
</organism>
<evidence type="ECO:0000256" key="2">
    <source>
        <dbReference type="ARBA" id="ARBA00023125"/>
    </source>
</evidence>